<feature type="compositionally biased region" description="Low complexity" evidence="1">
    <location>
        <begin position="343"/>
        <end position="363"/>
    </location>
</feature>
<feature type="region of interest" description="Disordered" evidence="1">
    <location>
        <begin position="1"/>
        <end position="107"/>
    </location>
</feature>
<dbReference type="InterPro" id="IPR046797">
    <property type="entry name" value="PDDEXK_12"/>
</dbReference>
<protein>
    <recommendedName>
        <fullName evidence="2">PD-(D/E)XK nuclease-like domain-containing protein</fullName>
    </recommendedName>
</protein>
<dbReference type="Pfam" id="PF20516">
    <property type="entry name" value="PDDEXK_12"/>
    <property type="match status" value="2"/>
</dbReference>
<dbReference type="GeneID" id="69022461"/>
<feature type="region of interest" description="Disordered" evidence="1">
    <location>
        <begin position="122"/>
        <end position="141"/>
    </location>
</feature>
<dbReference type="AlphaFoldDB" id="A0A8H4C8E1"/>
<feature type="region of interest" description="Disordered" evidence="1">
    <location>
        <begin position="322"/>
        <end position="373"/>
    </location>
</feature>
<keyword evidence="4" id="KW-1185">Reference proteome</keyword>
<feature type="compositionally biased region" description="Acidic residues" evidence="1">
    <location>
        <begin position="52"/>
        <end position="66"/>
    </location>
</feature>
<evidence type="ECO:0000313" key="4">
    <source>
        <dbReference type="Proteomes" id="UP000613401"/>
    </source>
</evidence>
<feature type="compositionally biased region" description="Basic and acidic residues" evidence="1">
    <location>
        <begin position="1"/>
        <end position="17"/>
    </location>
</feature>
<accession>A0A8H4C8E1</accession>
<evidence type="ECO:0000256" key="1">
    <source>
        <dbReference type="SAM" id="MobiDB-lite"/>
    </source>
</evidence>
<reference evidence="3" key="1">
    <citation type="journal article" date="2020" name="Phytopathology">
        <title>Genome sequence and comparative analysis of Colletotrichum gloeosporioides isolated from Liriodendron leaves.</title>
        <authorList>
            <person name="Fu F.F."/>
            <person name="Hao Z."/>
            <person name="Wang P."/>
            <person name="Lu Y."/>
            <person name="Xue L.J."/>
            <person name="Wei G."/>
            <person name="Tian Y."/>
            <person name="Baishi H."/>
            <person name="Xu H."/>
            <person name="Shi J."/>
            <person name="Cheng T."/>
            <person name="Wang G."/>
            <person name="Yi Y."/>
            <person name="Chen J."/>
        </authorList>
    </citation>
    <scope>NUCLEOTIDE SEQUENCE</scope>
    <source>
        <strain evidence="3">Lc1</strain>
    </source>
</reference>
<dbReference type="RefSeq" id="XP_045258325.1">
    <property type="nucleotide sequence ID" value="XM_045415152.1"/>
</dbReference>
<organism evidence="3 4">
    <name type="scientific">Colletotrichum gloeosporioides</name>
    <name type="common">Anthracnose fungus</name>
    <name type="synonym">Glomerella cingulata</name>
    <dbReference type="NCBI Taxonomy" id="474922"/>
    <lineage>
        <taxon>Eukaryota</taxon>
        <taxon>Fungi</taxon>
        <taxon>Dikarya</taxon>
        <taxon>Ascomycota</taxon>
        <taxon>Pezizomycotina</taxon>
        <taxon>Sordariomycetes</taxon>
        <taxon>Hypocreomycetidae</taxon>
        <taxon>Glomerellales</taxon>
        <taxon>Glomerellaceae</taxon>
        <taxon>Colletotrichum</taxon>
        <taxon>Colletotrichum gloeosporioides species complex</taxon>
    </lineage>
</organism>
<dbReference type="Proteomes" id="UP000613401">
    <property type="component" value="Unassembled WGS sequence"/>
</dbReference>
<name>A0A8H4C8E1_COLGL</name>
<reference evidence="3" key="2">
    <citation type="submission" date="2020-03" db="EMBL/GenBank/DDBJ databases">
        <authorList>
            <person name="Fu F.-F."/>
            <person name="Chen J."/>
        </authorList>
    </citation>
    <scope>NUCLEOTIDE SEQUENCE</scope>
    <source>
        <strain evidence="3">Lc1</strain>
    </source>
</reference>
<gene>
    <name evidence="3" type="ORF">GCG54_00015357</name>
</gene>
<sequence length="508" mass="55626">MDRPRPAKTPKAAEKRAPRARSKAPTANARPRRGAVPPPDDNEHESNAEVELSQEEEFADEDDEIEQLTPRRNMPARPRQTRTQRQPASSTADTAAMTAPPPAWPLRQASGYAASFDAVRFEPPQSAPQGSEASSRRSRSPVKSIGDLLFAEKPVEHVPLDPRQLPPDMHPLLTELGDIADSPRVIPSNIFSEVVTEAESLHYFQRIKEEHMCLADVTQDTKTALRELQSLCAIVRESKRAATGSYSEAHWNGRVHSPMLVTAIEADQQADDMAIQVFDTTTARIVPACIPRHTNGANIQAKMVDFCMVLSSPVFKDIARTAAAPQVEKPPKGRGKRKPAQGSASSSAATSSISGVDSVSEAGSGVGGGDSAATKEVKLPETISHSEYYPLRLKPIAVSIETKQPDTSGNKAKAQLSVWLMAHLLRLHQLTGTATPVPLTFPLISIIGPQWQFSFAVERENDIVVFEFIRVEGTGSLHGCYRILALLRVLRRWCIEEFQPRLMQLLGS</sequence>
<proteinExistence type="predicted"/>
<feature type="domain" description="PD-(D/E)XK nuclease-like" evidence="2">
    <location>
        <begin position="216"/>
        <end position="320"/>
    </location>
</feature>
<feature type="domain" description="PD-(D/E)XK nuclease-like" evidence="2">
    <location>
        <begin position="380"/>
        <end position="498"/>
    </location>
</feature>
<comment type="caution">
    <text evidence="3">The sequence shown here is derived from an EMBL/GenBank/DDBJ whole genome shotgun (WGS) entry which is preliminary data.</text>
</comment>
<feature type="compositionally biased region" description="Low complexity" evidence="1">
    <location>
        <begin position="75"/>
        <end position="98"/>
    </location>
</feature>
<dbReference type="EMBL" id="WVTB01000086">
    <property type="protein sequence ID" value="KAF3799165.1"/>
    <property type="molecule type" value="Genomic_DNA"/>
</dbReference>
<evidence type="ECO:0000313" key="3">
    <source>
        <dbReference type="EMBL" id="KAF3799165.1"/>
    </source>
</evidence>
<evidence type="ECO:0000259" key="2">
    <source>
        <dbReference type="Pfam" id="PF20516"/>
    </source>
</evidence>